<dbReference type="HOGENOM" id="CLU_1045339_0_0_6"/>
<dbReference type="STRING" id="349106.PsycPRwf_2189"/>
<dbReference type="AlphaFoldDB" id="A5WHI8"/>
<proteinExistence type="predicted"/>
<dbReference type="eggNOG" id="ENOG5032QTT">
    <property type="taxonomic scope" value="Bacteria"/>
</dbReference>
<protein>
    <submittedName>
        <fullName evidence="1">Uncharacterized protein</fullName>
    </submittedName>
</protein>
<sequence length="247" mass="28050">MAALFEISLFVKEGHMDVSTLNMNNRCAFKPLSHQRYHLKSKPWVRSALWLTLLASPMLHADDLADLIRTKNQSYAQAPAVRAPLSTAYLNTTHPSFYQNYAAAPNIDSDYIETLYRAEQVAAPASKQVLQVARQMALDNKEIIKGSCWDYLNAAFNRAGVARETVFKGAYQVGPFIDTNQIQPGDWLYYINHSYNDVEHSGLFVGWLNRANNQALILSYAGERRNEPARYKVYDVSHTYNVIRPSL</sequence>
<accession>A5WHI8</accession>
<dbReference type="EMBL" id="CP000713">
    <property type="protein sequence ID" value="ABQ95129.1"/>
    <property type="molecule type" value="Genomic_DNA"/>
</dbReference>
<reference evidence="1" key="1">
    <citation type="submission" date="2007-05" db="EMBL/GenBank/DDBJ databases">
        <title>Complete sequence of chromosome of Psychrobacter sp. PRwf-1.</title>
        <authorList>
            <consortium name="US DOE Joint Genome Institute"/>
            <person name="Copeland A."/>
            <person name="Lucas S."/>
            <person name="Lapidus A."/>
            <person name="Barry K."/>
            <person name="Detter J.C."/>
            <person name="Glavina del Rio T."/>
            <person name="Hammon N."/>
            <person name="Israni S."/>
            <person name="Dalin E."/>
            <person name="Tice H."/>
            <person name="Pitluck S."/>
            <person name="Chain P."/>
            <person name="Malfatti S."/>
            <person name="Shin M."/>
            <person name="Vergez L."/>
            <person name="Schmutz J."/>
            <person name="Larimer F."/>
            <person name="Land M."/>
            <person name="Hauser L."/>
            <person name="Kyrpides N."/>
            <person name="Kim E."/>
            <person name="Tiedje J."/>
            <person name="Richardson P."/>
        </authorList>
    </citation>
    <scope>NUCLEOTIDE SEQUENCE [LARGE SCALE GENOMIC DNA]</scope>
    <source>
        <strain evidence="1">PRwf-1</strain>
    </source>
</reference>
<organism evidence="1">
    <name type="scientific">Psychrobacter sp. (strain PRwf-1)</name>
    <dbReference type="NCBI Taxonomy" id="349106"/>
    <lineage>
        <taxon>Bacteria</taxon>
        <taxon>Pseudomonadati</taxon>
        <taxon>Pseudomonadota</taxon>
        <taxon>Gammaproteobacteria</taxon>
        <taxon>Moraxellales</taxon>
        <taxon>Moraxellaceae</taxon>
        <taxon>Psychrobacter</taxon>
    </lineage>
</organism>
<name>A5WHI8_PSYWF</name>
<dbReference type="KEGG" id="prw:PsycPRwf_2189"/>
<gene>
    <name evidence="1" type="ordered locus">PsycPRwf_2189</name>
</gene>
<evidence type="ECO:0000313" key="1">
    <source>
        <dbReference type="EMBL" id="ABQ95129.1"/>
    </source>
</evidence>